<dbReference type="InterPro" id="IPR036388">
    <property type="entry name" value="WH-like_DNA-bd_sf"/>
</dbReference>
<keyword evidence="3" id="KW-1185">Reference proteome</keyword>
<evidence type="ECO:0000259" key="1">
    <source>
        <dbReference type="Pfam" id="PF01498"/>
    </source>
</evidence>
<dbReference type="GO" id="GO:0003677">
    <property type="term" value="F:DNA binding"/>
    <property type="evidence" value="ECO:0007669"/>
    <property type="project" value="InterPro"/>
</dbReference>
<dbReference type="Proteomes" id="UP000005226">
    <property type="component" value="Chromosome 5"/>
</dbReference>
<dbReference type="InParanoid" id="A0A674P2I1"/>
<name>A0A674P2I1_TAKRU</name>
<protein>
    <recommendedName>
        <fullName evidence="1">Transposase Tc1-like domain-containing protein</fullName>
    </recommendedName>
</protein>
<reference evidence="2 3" key="1">
    <citation type="journal article" date="2011" name="Genome Biol. Evol.">
        <title>Integration of the genetic map and genome assembly of fugu facilitates insights into distinct features of genome evolution in teleosts and mammals.</title>
        <authorList>
            <person name="Kai W."/>
            <person name="Kikuchi K."/>
            <person name="Tohari S."/>
            <person name="Chew A.K."/>
            <person name="Tay A."/>
            <person name="Fujiwara A."/>
            <person name="Hosoya S."/>
            <person name="Suetake H."/>
            <person name="Naruse K."/>
            <person name="Brenner S."/>
            <person name="Suzuki Y."/>
            <person name="Venkatesh B."/>
        </authorList>
    </citation>
    <scope>NUCLEOTIDE SEQUENCE [LARGE SCALE GENOMIC DNA]</scope>
</reference>
<evidence type="ECO:0000313" key="2">
    <source>
        <dbReference type="Ensembl" id="ENSTRUP00000080125.1"/>
    </source>
</evidence>
<dbReference type="SUPFAM" id="SSF46689">
    <property type="entry name" value="Homeodomain-like"/>
    <property type="match status" value="1"/>
</dbReference>
<dbReference type="Gene3D" id="3.30.420.10">
    <property type="entry name" value="Ribonuclease H-like superfamily/Ribonuclease H"/>
    <property type="match status" value="1"/>
</dbReference>
<sequence length="171" mass="19742">MRCLSDFQRGTVIGCHLCNKLSREISLLRNIPKSTVGFLIRKWRSLGTTATQPQSGRPRKLTERGQRMLKHILQRGRRLSAQSVATQLKTSCDLQISPRTVRRELHGMGFHCQAAASKNPLISVANRGKRPQFSREHHDWTLEQWKKVMWPDEFTFTLFQTDGYCCFGSRI</sequence>
<dbReference type="OMA" id="RIVAKQH"/>
<proteinExistence type="predicted"/>
<reference evidence="2" key="2">
    <citation type="submission" date="2025-08" db="UniProtKB">
        <authorList>
            <consortium name="Ensembl"/>
        </authorList>
    </citation>
    <scope>IDENTIFICATION</scope>
</reference>
<dbReference type="GeneTree" id="ENSGT01150000286914"/>
<reference evidence="2" key="3">
    <citation type="submission" date="2025-09" db="UniProtKB">
        <authorList>
            <consortium name="Ensembl"/>
        </authorList>
    </citation>
    <scope>IDENTIFICATION</scope>
</reference>
<accession>A0A674P2I1</accession>
<feature type="domain" description="Transposase Tc1-like" evidence="1">
    <location>
        <begin position="66"/>
        <end position="138"/>
    </location>
</feature>
<dbReference type="AlphaFoldDB" id="A0A674P2I1"/>
<dbReference type="GO" id="GO:0015074">
    <property type="term" value="P:DNA integration"/>
    <property type="evidence" value="ECO:0007669"/>
    <property type="project" value="InterPro"/>
</dbReference>
<dbReference type="InterPro" id="IPR002492">
    <property type="entry name" value="Transposase_Tc1-like"/>
</dbReference>
<dbReference type="Gene3D" id="1.10.10.10">
    <property type="entry name" value="Winged helix-like DNA-binding domain superfamily/Winged helix DNA-binding domain"/>
    <property type="match status" value="1"/>
</dbReference>
<dbReference type="GO" id="GO:0006313">
    <property type="term" value="P:DNA transposition"/>
    <property type="evidence" value="ECO:0007669"/>
    <property type="project" value="InterPro"/>
</dbReference>
<organism evidence="2 3">
    <name type="scientific">Takifugu rubripes</name>
    <name type="common">Japanese pufferfish</name>
    <name type="synonym">Fugu rubripes</name>
    <dbReference type="NCBI Taxonomy" id="31033"/>
    <lineage>
        <taxon>Eukaryota</taxon>
        <taxon>Metazoa</taxon>
        <taxon>Chordata</taxon>
        <taxon>Craniata</taxon>
        <taxon>Vertebrata</taxon>
        <taxon>Euteleostomi</taxon>
        <taxon>Actinopterygii</taxon>
        <taxon>Neopterygii</taxon>
        <taxon>Teleostei</taxon>
        <taxon>Neoteleostei</taxon>
        <taxon>Acanthomorphata</taxon>
        <taxon>Eupercaria</taxon>
        <taxon>Tetraodontiformes</taxon>
        <taxon>Tetradontoidea</taxon>
        <taxon>Tetraodontidae</taxon>
        <taxon>Takifugu</taxon>
    </lineage>
</organism>
<dbReference type="InterPro" id="IPR009057">
    <property type="entry name" value="Homeodomain-like_sf"/>
</dbReference>
<evidence type="ECO:0000313" key="3">
    <source>
        <dbReference type="Proteomes" id="UP000005226"/>
    </source>
</evidence>
<dbReference type="InterPro" id="IPR036397">
    <property type="entry name" value="RNaseH_sf"/>
</dbReference>
<dbReference type="Ensembl" id="ENSTRUT00000092291.1">
    <property type="protein sequence ID" value="ENSTRUP00000080125.1"/>
    <property type="gene ID" value="ENSTRUG00000029065.1"/>
</dbReference>
<dbReference type="Pfam" id="PF01498">
    <property type="entry name" value="HTH_Tnp_Tc3_2"/>
    <property type="match status" value="1"/>
</dbReference>